<dbReference type="InterPro" id="IPR044842">
    <property type="entry name" value="ALKBH9B/ALKBH10B-like"/>
</dbReference>
<dbReference type="Gene3D" id="2.60.120.590">
    <property type="entry name" value="Alpha-ketoglutarate-dependent dioxygenase AlkB-like"/>
    <property type="match status" value="1"/>
</dbReference>
<dbReference type="AlphaFoldDB" id="A0A1D1YIG2"/>
<evidence type="ECO:0000256" key="1">
    <source>
        <dbReference type="ARBA" id="ARBA00007879"/>
    </source>
</evidence>
<name>A0A1D1YIG2_9ARAE</name>
<dbReference type="GO" id="GO:0003729">
    <property type="term" value="F:mRNA binding"/>
    <property type="evidence" value="ECO:0007669"/>
    <property type="project" value="InterPro"/>
</dbReference>
<evidence type="ECO:0000256" key="2">
    <source>
        <dbReference type="SAM" id="Phobius"/>
    </source>
</evidence>
<reference evidence="3" key="1">
    <citation type="submission" date="2015-07" db="EMBL/GenBank/DDBJ databases">
        <title>Transcriptome Assembly of Anthurium amnicola.</title>
        <authorList>
            <person name="Suzuki J."/>
        </authorList>
    </citation>
    <scope>NUCLEOTIDE SEQUENCE</scope>
</reference>
<comment type="similarity">
    <text evidence="1">Belongs to the alkB family.</text>
</comment>
<protein>
    <submittedName>
        <fullName evidence="3">Uncharacterized protein</fullName>
    </submittedName>
</protein>
<dbReference type="SUPFAM" id="SSF51197">
    <property type="entry name" value="Clavaminate synthase-like"/>
    <property type="match status" value="1"/>
</dbReference>
<feature type="transmembrane region" description="Helical" evidence="2">
    <location>
        <begin position="277"/>
        <end position="299"/>
    </location>
</feature>
<dbReference type="EMBL" id="GDJX01013505">
    <property type="protein sequence ID" value="JAT54431.1"/>
    <property type="molecule type" value="Transcribed_RNA"/>
</dbReference>
<proteinExistence type="inferred from homology"/>
<evidence type="ECO:0000313" key="3">
    <source>
        <dbReference type="EMBL" id="JAT54431.1"/>
    </source>
</evidence>
<dbReference type="PANTHER" id="PTHR31447">
    <property type="entry name" value="HYDROXYPROLINE-RICH GLYCOPROTEIN FAMILY PROTEIN-RELATED"/>
    <property type="match status" value="1"/>
</dbReference>
<keyword evidence="2" id="KW-0472">Membrane</keyword>
<organism evidence="3">
    <name type="scientific">Anthurium amnicola</name>
    <dbReference type="NCBI Taxonomy" id="1678845"/>
    <lineage>
        <taxon>Eukaryota</taxon>
        <taxon>Viridiplantae</taxon>
        <taxon>Streptophyta</taxon>
        <taxon>Embryophyta</taxon>
        <taxon>Tracheophyta</taxon>
        <taxon>Spermatophyta</taxon>
        <taxon>Magnoliopsida</taxon>
        <taxon>Liliopsida</taxon>
        <taxon>Araceae</taxon>
        <taxon>Pothoideae</taxon>
        <taxon>Potheae</taxon>
        <taxon>Anthurium</taxon>
    </lineage>
</organism>
<gene>
    <name evidence="3" type="ORF">g.122179</name>
</gene>
<dbReference type="GO" id="GO:0032451">
    <property type="term" value="F:demethylase activity"/>
    <property type="evidence" value="ECO:0007669"/>
    <property type="project" value="InterPro"/>
</dbReference>
<dbReference type="GO" id="GO:0006402">
    <property type="term" value="P:mRNA catabolic process"/>
    <property type="evidence" value="ECO:0007669"/>
    <property type="project" value="InterPro"/>
</dbReference>
<keyword evidence="2" id="KW-1133">Transmembrane helix</keyword>
<accession>A0A1D1YIG2</accession>
<dbReference type="InterPro" id="IPR037151">
    <property type="entry name" value="AlkB-like_sf"/>
</dbReference>
<dbReference type="PANTHER" id="PTHR31447:SF0">
    <property type="entry name" value="HYDROXYPROLINE-RICH GLYCOPROTEIN FAMILY PROTEIN"/>
    <property type="match status" value="1"/>
</dbReference>
<sequence length="315" mass="35157">MISDGKAEKMGEIPEKREDVKQNVELQILSGNVSAVALEKEGPSDVSSLKPDCSEEDGEVLVRAACDKLDSVAMGPHNDALSQAGTVTDEILNQEDNQKSIPIPQVIECNEMCNGKMVTVVDGLKLYNYLFEGSKILSLISIANEWRTAGQKGEFQGQTFVTSRRPSKGHGREMLQFGIPIADRPPDDENVVERRVAPIPDALQDILDQLVKLQIMTFKPDFCVVDFFNEGDHSQPHMWLPWYGRPVFSVFLTELDMVFGQVITADHRGNYKGSLELLLTPGFVFIILHFVQPASLILVQCSSCALRKRHLHFFL</sequence>
<keyword evidence="2" id="KW-0812">Transmembrane</keyword>